<evidence type="ECO:0000256" key="2">
    <source>
        <dbReference type="ARBA" id="ARBA00007395"/>
    </source>
</evidence>
<dbReference type="InterPro" id="IPR024717">
    <property type="entry name" value="NapC/NirT/NrfH"/>
</dbReference>
<organism evidence="16 17">
    <name type="scientific">Pontiella sulfatireligans</name>
    <dbReference type="NCBI Taxonomy" id="2750658"/>
    <lineage>
        <taxon>Bacteria</taxon>
        <taxon>Pseudomonadati</taxon>
        <taxon>Kiritimatiellota</taxon>
        <taxon>Kiritimatiellia</taxon>
        <taxon>Kiritimatiellales</taxon>
        <taxon>Pontiellaceae</taxon>
        <taxon>Pontiella</taxon>
    </lineage>
</organism>
<name>A0A6C2UW63_9BACT</name>
<dbReference type="GO" id="GO:0046872">
    <property type="term" value="F:metal ion binding"/>
    <property type="evidence" value="ECO:0007669"/>
    <property type="project" value="UniProtKB-KW"/>
</dbReference>
<dbReference type="PANTHER" id="PTHR30333:SF1">
    <property type="entry name" value="CYTOCHROME C-TYPE PROTEIN NAPC"/>
    <property type="match status" value="1"/>
</dbReference>
<evidence type="ECO:0000256" key="9">
    <source>
        <dbReference type="ARBA" id="ARBA00022989"/>
    </source>
</evidence>
<proteinExistence type="inferred from homology"/>
<evidence type="ECO:0000256" key="5">
    <source>
        <dbReference type="ARBA" id="ARBA00022617"/>
    </source>
</evidence>
<dbReference type="GO" id="GO:0009055">
    <property type="term" value="F:electron transfer activity"/>
    <property type="evidence" value="ECO:0007669"/>
    <property type="project" value="TreeGrafter"/>
</dbReference>
<feature type="binding site" description="axial binding residue" evidence="14">
    <location>
        <position position="143"/>
    </location>
    <ligand>
        <name>heme</name>
        <dbReference type="ChEBI" id="CHEBI:30413"/>
        <label>4</label>
    </ligand>
    <ligandPart>
        <name>Fe</name>
        <dbReference type="ChEBI" id="CHEBI:18248"/>
    </ligandPart>
</feature>
<evidence type="ECO:0000313" key="17">
    <source>
        <dbReference type="Proteomes" id="UP000346198"/>
    </source>
</evidence>
<keyword evidence="10 12" id="KW-0408">Iron</keyword>
<keyword evidence="4" id="KW-1003">Cell membrane</keyword>
<evidence type="ECO:0000256" key="11">
    <source>
        <dbReference type="ARBA" id="ARBA00023136"/>
    </source>
</evidence>
<dbReference type="SUPFAM" id="SSF48695">
    <property type="entry name" value="Multiheme cytochromes"/>
    <property type="match status" value="1"/>
</dbReference>
<dbReference type="Gene3D" id="1.10.3820.10">
    <property type="entry name" value="Di-heme elbow motif domain"/>
    <property type="match status" value="1"/>
</dbReference>
<dbReference type="PANTHER" id="PTHR30333">
    <property type="entry name" value="CYTOCHROME C-TYPE PROTEIN"/>
    <property type="match status" value="1"/>
</dbReference>
<keyword evidence="6" id="KW-0812">Transmembrane</keyword>
<protein>
    <recommendedName>
        <fullName evidence="12">Cytochrome c-type protein</fullName>
    </recommendedName>
</protein>
<evidence type="ECO:0000256" key="3">
    <source>
        <dbReference type="ARBA" id="ARBA00022448"/>
    </source>
</evidence>
<dbReference type="PIRSF" id="PIRSF000013">
    <property type="entry name" value="4_hem_cytochrm_NapC"/>
    <property type="match status" value="1"/>
</dbReference>
<dbReference type="InterPro" id="IPR038266">
    <property type="entry name" value="NapC/NirT_cytc_sf"/>
</dbReference>
<dbReference type="GO" id="GO:0005886">
    <property type="term" value="C:plasma membrane"/>
    <property type="evidence" value="ECO:0007669"/>
    <property type="project" value="UniProtKB-SubCell"/>
</dbReference>
<reference evidence="16 17" key="1">
    <citation type="submission" date="2019-04" db="EMBL/GenBank/DDBJ databases">
        <authorList>
            <person name="Van Vliet M D."/>
        </authorList>
    </citation>
    <scope>NUCLEOTIDE SEQUENCE [LARGE SCALE GENOMIC DNA]</scope>
    <source>
        <strain evidence="16 17">F21</strain>
    </source>
</reference>
<dbReference type="EMBL" id="CAAHFH010000003">
    <property type="protein sequence ID" value="VGO23076.1"/>
    <property type="molecule type" value="Genomic_DNA"/>
</dbReference>
<comment type="subcellular location">
    <subcellularLocation>
        <location evidence="1">Cell membrane</location>
        <topology evidence="1">Single-pass membrane protein</topology>
    </subcellularLocation>
</comment>
<dbReference type="GO" id="GO:0019333">
    <property type="term" value="P:denitrification pathway"/>
    <property type="evidence" value="ECO:0007669"/>
    <property type="project" value="InterPro"/>
</dbReference>
<feature type="binding site" description="covalent" evidence="13">
    <location>
        <position position="139"/>
    </location>
    <ligand>
        <name>heme</name>
        <dbReference type="ChEBI" id="CHEBI:30413"/>
        <label>4</label>
    </ligand>
</feature>
<dbReference type="Proteomes" id="UP000346198">
    <property type="component" value="Unassembled WGS sequence"/>
</dbReference>
<feature type="domain" description="NapC/NirT cytochrome c N-terminal" evidence="15">
    <location>
        <begin position="8"/>
        <end position="89"/>
    </location>
</feature>
<feature type="binding site" description="axial binding residue" evidence="14">
    <location>
        <position position="69"/>
    </location>
    <ligand>
        <name>heme</name>
        <dbReference type="ChEBI" id="CHEBI:30413"/>
        <label>2</label>
    </ligand>
    <ligandPart>
        <name>Fe</name>
        <dbReference type="ChEBI" id="CHEBI:18248"/>
    </ligandPart>
</feature>
<dbReference type="GO" id="GO:0022900">
    <property type="term" value="P:electron transport chain"/>
    <property type="evidence" value="ECO:0007669"/>
    <property type="project" value="InterPro"/>
</dbReference>
<feature type="binding site" description="covalent" evidence="13">
    <location>
        <position position="44"/>
    </location>
    <ligand>
        <name>heme</name>
        <dbReference type="ChEBI" id="CHEBI:30413"/>
        <label>1</label>
    </ligand>
</feature>
<sequence length="170" mass="18554">MALDKKLIALAVLLGILVGTGAFTFRYAEGLSYFSTDPKACANCHIMTPQYDSWQKSSHHTVAGCVDCHLPHTFIAKYIAKAENGYHHSKGFTLQDFHEPIMIKGKNQKILQHNCVSCHEDMVHGLFRGDITNPDAVSCVHCHASVGHGALPTSIGGADRGENREGNSHE</sequence>
<dbReference type="InterPro" id="IPR005126">
    <property type="entry name" value="NapC/NirT_cyt_c_N"/>
</dbReference>
<evidence type="ECO:0000256" key="13">
    <source>
        <dbReference type="PIRSR" id="PIRSR000013-1"/>
    </source>
</evidence>
<keyword evidence="11" id="KW-0472">Membrane</keyword>
<keyword evidence="17" id="KW-1185">Reference proteome</keyword>
<comment type="PTM">
    <text evidence="12">Binds 4 heme groups per subunit.</text>
</comment>
<keyword evidence="5 12" id="KW-0349">Heme</keyword>
<dbReference type="Pfam" id="PF03264">
    <property type="entry name" value="Cytochrom_NNT"/>
    <property type="match status" value="1"/>
</dbReference>
<evidence type="ECO:0000256" key="7">
    <source>
        <dbReference type="ARBA" id="ARBA00022723"/>
    </source>
</evidence>
<evidence type="ECO:0000256" key="4">
    <source>
        <dbReference type="ARBA" id="ARBA00022475"/>
    </source>
</evidence>
<feature type="binding site" description="covalent" evidence="13">
    <location>
        <position position="68"/>
    </location>
    <ligand>
        <name>heme</name>
        <dbReference type="ChEBI" id="CHEBI:30413"/>
        <label>2</label>
    </ligand>
</feature>
<feature type="binding site" description="axial binding residue" evidence="14">
    <location>
        <position position="148"/>
    </location>
    <ligand>
        <name>heme</name>
        <dbReference type="ChEBI" id="CHEBI:30413"/>
        <label>2</label>
    </ligand>
    <ligandPart>
        <name>Fe</name>
        <dbReference type="ChEBI" id="CHEBI:18248"/>
    </ligandPart>
</feature>
<feature type="binding site" description="covalent" evidence="13">
    <location>
        <position position="115"/>
    </location>
    <ligand>
        <name>heme</name>
        <dbReference type="ChEBI" id="CHEBI:30413"/>
        <label>3</label>
    </ligand>
</feature>
<dbReference type="AlphaFoldDB" id="A0A6C2UW63"/>
<comment type="cofactor">
    <cofactor evidence="13">
        <name>heme</name>
        <dbReference type="ChEBI" id="CHEBI:30413"/>
    </cofactor>
    <text evidence="13">Binds 4 heme groups per subunit.</text>
</comment>
<feature type="binding site" description="covalent" evidence="13">
    <location>
        <position position="118"/>
    </location>
    <ligand>
        <name>heme</name>
        <dbReference type="ChEBI" id="CHEBI:30413"/>
        <label>3</label>
    </ligand>
</feature>
<evidence type="ECO:0000256" key="8">
    <source>
        <dbReference type="ARBA" id="ARBA00022982"/>
    </source>
</evidence>
<evidence type="ECO:0000256" key="6">
    <source>
        <dbReference type="ARBA" id="ARBA00022692"/>
    </source>
</evidence>
<dbReference type="GO" id="GO:0020037">
    <property type="term" value="F:heme binding"/>
    <property type="evidence" value="ECO:0007669"/>
    <property type="project" value="InterPro"/>
</dbReference>
<keyword evidence="8 12" id="KW-0249">Electron transport</keyword>
<comment type="similarity">
    <text evidence="2">Belongs to the NapC/NirT/NrfH family.</text>
</comment>
<keyword evidence="3 12" id="KW-0813">Transport</keyword>
<dbReference type="InterPro" id="IPR051174">
    <property type="entry name" value="Cytochrome_c-type_ET"/>
</dbReference>
<evidence type="ECO:0000256" key="1">
    <source>
        <dbReference type="ARBA" id="ARBA00004162"/>
    </source>
</evidence>
<feature type="binding site" evidence="13">
    <location>
        <position position="77"/>
    </location>
    <ligand>
        <name>a menaquinol</name>
        <dbReference type="ChEBI" id="CHEBI:18151"/>
    </ligand>
</feature>
<keyword evidence="9" id="KW-1133">Transmembrane helix</keyword>
<evidence type="ECO:0000256" key="10">
    <source>
        <dbReference type="ARBA" id="ARBA00023004"/>
    </source>
</evidence>
<evidence type="ECO:0000313" key="16">
    <source>
        <dbReference type="EMBL" id="VGO23076.1"/>
    </source>
</evidence>
<feature type="binding site" description="axial binding residue" evidence="14">
    <location>
        <position position="119"/>
    </location>
    <ligand>
        <name>heme</name>
        <dbReference type="ChEBI" id="CHEBI:30413"/>
        <label>3</label>
    </ligand>
    <ligandPart>
        <name>Fe</name>
        <dbReference type="ChEBI" id="CHEBI:18248"/>
    </ligandPart>
</feature>
<dbReference type="GO" id="GO:0009061">
    <property type="term" value="P:anaerobic respiration"/>
    <property type="evidence" value="ECO:0007669"/>
    <property type="project" value="TreeGrafter"/>
</dbReference>
<dbReference type="NCBIfam" id="TIGR03153">
    <property type="entry name" value="cytochr_NrfH"/>
    <property type="match status" value="1"/>
</dbReference>
<evidence type="ECO:0000256" key="12">
    <source>
        <dbReference type="PIRNR" id="PIRNR000013"/>
    </source>
</evidence>
<feature type="binding site" description="covalent" evidence="13">
    <location>
        <position position="65"/>
    </location>
    <ligand>
        <name>heme</name>
        <dbReference type="ChEBI" id="CHEBI:30413"/>
        <label>2</label>
    </ligand>
</feature>
<evidence type="ECO:0000256" key="14">
    <source>
        <dbReference type="PIRSR" id="PIRSR000013-2"/>
    </source>
</evidence>
<feature type="binding site" description="axial binding residue" evidence="14">
    <location>
        <position position="47"/>
    </location>
    <ligand>
        <name>heme</name>
        <dbReference type="ChEBI" id="CHEBI:30413"/>
        <label>1</label>
    </ligand>
    <ligandPart>
        <name>Fe</name>
        <dbReference type="ChEBI" id="CHEBI:18248"/>
    </ligandPart>
</feature>
<feature type="binding site" description="axial binding residue" evidence="14">
    <location>
        <position position="60"/>
    </location>
    <ligand>
        <name>heme</name>
        <dbReference type="ChEBI" id="CHEBI:30413"/>
        <label>3</label>
    </ligand>
    <ligandPart>
        <name>Fe</name>
        <dbReference type="ChEBI" id="CHEBI:18248"/>
    </ligandPart>
</feature>
<accession>A0A6C2UW63</accession>
<dbReference type="InterPro" id="IPR017571">
    <property type="entry name" value="NrfH"/>
</dbReference>
<keyword evidence="7 12" id="KW-0479">Metal-binding</keyword>
<gene>
    <name evidence="16" type="primary">nrfH</name>
    <name evidence="16" type="ORF">SCARR_05178</name>
</gene>
<feature type="binding site" description="covalent" evidence="13">
    <location>
        <position position="41"/>
    </location>
    <ligand>
        <name>heme</name>
        <dbReference type="ChEBI" id="CHEBI:30413"/>
        <label>1</label>
    </ligand>
</feature>
<dbReference type="InterPro" id="IPR036280">
    <property type="entry name" value="Multihaem_cyt_sf"/>
</dbReference>
<feature type="binding site" description="covalent" evidence="13">
    <location>
        <position position="142"/>
    </location>
    <ligand>
        <name>heme</name>
        <dbReference type="ChEBI" id="CHEBI:30413"/>
        <label>4</label>
    </ligand>
</feature>
<evidence type="ECO:0000259" key="15">
    <source>
        <dbReference type="Pfam" id="PF03264"/>
    </source>
</evidence>